<sequence>MELSEQEEACMEEQKGGGQWTQPRADGWEIQQAAEERLGVTPTLGGGVPALLGISEEEWAGGEGAIGSYVKKPDRVVRHTPIWRGGRSLRAALSSSEPWGGLPRGQAVPMAASVMGLGASPILRADPSYSLSHVVSRLQAAARDGSRRPGAAAGWSQMHRRARPGWPSVSKPRPCEGEGTTLTFILTCASSIWASPERQEALCNLQAPRRTWRPLESPGEPSIGGAERTTEDRRELGPVCLLPRKQERQFGEPEESTGGQPWCRSGESIYRFSAFNASAEGKMQLLAAGGPPGTLRNVRSKETWSCGPYASTMRTSSPAVWCPARCHMQRWSCKRCLAERLPV</sequence>
<gene>
    <name evidence="2" type="ORF">MRATA1EN1_LOCUS7122</name>
</gene>
<proteinExistence type="predicted"/>
<keyword evidence="3" id="KW-1185">Reference proteome</keyword>
<evidence type="ECO:0000313" key="2">
    <source>
        <dbReference type="EMBL" id="CAI9158160.1"/>
    </source>
</evidence>
<name>A0ABN8Y9B2_RANTA</name>
<dbReference type="Proteomes" id="UP001176941">
    <property type="component" value="Chromosome 16"/>
</dbReference>
<reference evidence="2" key="1">
    <citation type="submission" date="2023-04" db="EMBL/GenBank/DDBJ databases">
        <authorList>
            <consortium name="ELIXIR-Norway"/>
        </authorList>
    </citation>
    <scope>NUCLEOTIDE SEQUENCE [LARGE SCALE GENOMIC DNA]</scope>
</reference>
<organism evidence="2 3">
    <name type="scientific">Rangifer tarandus platyrhynchus</name>
    <name type="common">Svalbard reindeer</name>
    <dbReference type="NCBI Taxonomy" id="3082113"/>
    <lineage>
        <taxon>Eukaryota</taxon>
        <taxon>Metazoa</taxon>
        <taxon>Chordata</taxon>
        <taxon>Craniata</taxon>
        <taxon>Vertebrata</taxon>
        <taxon>Euteleostomi</taxon>
        <taxon>Mammalia</taxon>
        <taxon>Eutheria</taxon>
        <taxon>Laurasiatheria</taxon>
        <taxon>Artiodactyla</taxon>
        <taxon>Ruminantia</taxon>
        <taxon>Pecora</taxon>
        <taxon>Cervidae</taxon>
        <taxon>Odocoileinae</taxon>
        <taxon>Rangifer</taxon>
    </lineage>
</organism>
<dbReference type="EMBL" id="OX459952">
    <property type="protein sequence ID" value="CAI9158160.1"/>
    <property type="molecule type" value="Genomic_DNA"/>
</dbReference>
<evidence type="ECO:0000313" key="3">
    <source>
        <dbReference type="Proteomes" id="UP001176941"/>
    </source>
</evidence>
<feature type="region of interest" description="Disordered" evidence="1">
    <location>
        <begin position="1"/>
        <end position="23"/>
    </location>
</feature>
<protein>
    <submittedName>
        <fullName evidence="2">Uncharacterized protein</fullName>
    </submittedName>
</protein>
<feature type="compositionally biased region" description="Acidic residues" evidence="1">
    <location>
        <begin position="1"/>
        <end position="11"/>
    </location>
</feature>
<evidence type="ECO:0000256" key="1">
    <source>
        <dbReference type="SAM" id="MobiDB-lite"/>
    </source>
</evidence>
<feature type="region of interest" description="Disordered" evidence="1">
    <location>
        <begin position="142"/>
        <end position="174"/>
    </location>
</feature>
<accession>A0ABN8Y9B2</accession>
<feature type="region of interest" description="Disordered" evidence="1">
    <location>
        <begin position="213"/>
        <end position="237"/>
    </location>
</feature>